<dbReference type="AlphaFoldDB" id="A0A5C5QDT6"/>
<evidence type="ECO:0000313" key="1">
    <source>
        <dbReference type="EMBL" id="SDF33885.1"/>
    </source>
</evidence>
<evidence type="ECO:0000313" key="3">
    <source>
        <dbReference type="Proteomes" id="UP000182858"/>
    </source>
</evidence>
<protein>
    <submittedName>
        <fullName evidence="2">Uncharacterized protein</fullName>
    </submittedName>
</protein>
<dbReference type="EMBL" id="VFET01000012">
    <property type="protein sequence ID" value="TWS03504.1"/>
    <property type="molecule type" value="Genomic_DNA"/>
</dbReference>
<dbReference type="OrthoDB" id="7058344at2"/>
<reference evidence="1 3" key="1">
    <citation type="submission" date="2016-10" db="EMBL/GenBank/DDBJ databases">
        <authorList>
            <person name="Varghese N."/>
            <person name="Submissions S."/>
        </authorList>
    </citation>
    <scope>NUCLEOTIDE SEQUENCE [LARGE SCALE GENOMIC DNA]</scope>
    <source>
        <strain evidence="1 3">DSM 17835</strain>
    </source>
</reference>
<reference evidence="2 4" key="2">
    <citation type="submission" date="2019-06" db="EMBL/GenBank/DDBJ databases">
        <title>Pseudomonas bimorpha sp. nov. isolated from bovine raw milk and skim milk concentrate.</title>
        <authorList>
            <person name="Hofmann K."/>
            <person name="Huptas C."/>
            <person name="Doll E."/>
            <person name="Scherer S."/>
            <person name="Wenning M."/>
        </authorList>
    </citation>
    <scope>NUCLEOTIDE SEQUENCE [LARGE SCALE GENOMIC DNA]</scope>
    <source>
        <strain evidence="2 4">DSM 17835</strain>
    </source>
</reference>
<evidence type="ECO:0000313" key="2">
    <source>
        <dbReference type="EMBL" id="TWS03504.1"/>
    </source>
</evidence>
<dbReference type="Pfam" id="PF20012">
    <property type="entry name" value="GAP1-N1"/>
    <property type="match status" value="1"/>
</dbReference>
<keyword evidence="3" id="KW-1185">Reference proteome</keyword>
<evidence type="ECO:0000313" key="4">
    <source>
        <dbReference type="Proteomes" id="UP000317951"/>
    </source>
</evidence>
<sequence length="879" mass="96288">MTILDQQLHGYRNGHQLLSSSAKLSKADQDLVDRLSDVAGPLRPGEHFDSYLTCYPLPSGSYYVIARTWQDLDAPRAGCVRTRSYFIPVPDWTTNVDILALVKSLTLEGPTAPAKRIHLARETGTFASVDASECIELVEALFLEDRKPIVVFDASKPEGITLRLLTALWPSLRTRFAVSTFALSPRSIGSISFDLVFAPKNARSRFSDWPGRRIDGRNFAEGRHRWSRKIVQSVFQDQPPVLLSDDVLGELSTAQGGTEADLRISLLWNELYEKLEVSPNAALGLLDIANSRSPRNIRAIKRLEPELGSAAIRAAETLPSTDAWRFLLALTEKLNGVRLKLSSAKAIRNAAMNLAAKSPNDAIRSVEMLASSRGRKLLIGAIGDGLSQRFDTDVAEGIAALQPANVLQLLLLSSPLSKVALKKFPSLSEPLATAIANASKSTRDLATRRILKYLVEELYAPAARSLIAELDEEELLAETSLLFEANRLAAESLHRPLAERAKEIGALSPLRTLTASFPESAGADALLTHLIAPVREDLEWMMTLSLITDQRRLQHVSRLLQSASLGQLRSMLGGVNEADVLELLMKDLSENVDIVKRILNANVLSASSTINMTLHLLPYAAGDDVARLASRAVEVILAREAGEVDSTALALLLQTAGDCLDGRRAIFIGLNRKTSANVFAGHLSAFNHSSSEVRQQIMSAIPELATAIIARGRIDYPESAVLDAANLLWDSGARHQRGFLDASAALMPFLLQARHDPVSPLIAAAFPPVYKLLMKENNAPDILKFFLFADWDKCKTARHHLVDAFMHSNWRATDIALAAARAGDLDKILHRIAEQAGGGQRILEIERDLLLIPNPWSNQIRGALRFLTRDDSLSDGPSF</sequence>
<accession>A0A5C5QDT6</accession>
<dbReference type="RefSeq" id="WP_081480398.1">
    <property type="nucleotide sequence ID" value="NZ_LT629689.1"/>
</dbReference>
<proteinExistence type="predicted"/>
<dbReference type="Proteomes" id="UP000182858">
    <property type="component" value="Chromosome I"/>
</dbReference>
<dbReference type="EMBL" id="LT629689">
    <property type="protein sequence ID" value="SDF33885.1"/>
    <property type="molecule type" value="Genomic_DNA"/>
</dbReference>
<dbReference type="Proteomes" id="UP000317951">
    <property type="component" value="Unassembled WGS sequence"/>
</dbReference>
<gene>
    <name evidence="2" type="ORF">FIV36_15310</name>
    <name evidence="1" type="ORF">SAMN05216591_2648</name>
</gene>
<dbReference type="GeneID" id="78554088"/>
<name>A0A5C5QDT6_9PSED</name>
<organism evidence="2 4">
    <name type="scientific">Pseudomonas extremaustralis</name>
    <dbReference type="NCBI Taxonomy" id="359110"/>
    <lineage>
        <taxon>Bacteria</taxon>
        <taxon>Pseudomonadati</taxon>
        <taxon>Pseudomonadota</taxon>
        <taxon>Gammaproteobacteria</taxon>
        <taxon>Pseudomonadales</taxon>
        <taxon>Pseudomonadaceae</taxon>
        <taxon>Pseudomonas</taxon>
    </lineage>
</organism>